<feature type="transmembrane region" description="Helical" evidence="5">
    <location>
        <begin position="39"/>
        <end position="56"/>
    </location>
</feature>
<evidence type="ECO:0000313" key="7">
    <source>
        <dbReference type="EMBL" id="XBV86315.1"/>
    </source>
</evidence>
<accession>A0AAU7UD41</accession>
<evidence type="ECO:0000256" key="2">
    <source>
        <dbReference type="ARBA" id="ARBA00022692"/>
    </source>
</evidence>
<evidence type="ECO:0000256" key="5">
    <source>
        <dbReference type="SAM" id="Phobius"/>
    </source>
</evidence>
<feature type="transmembrane region" description="Helical" evidence="5">
    <location>
        <begin position="6"/>
        <end position="27"/>
    </location>
</feature>
<keyword evidence="2 5" id="KW-0812">Transmembrane</keyword>
<feature type="transmembrane region" description="Helical" evidence="5">
    <location>
        <begin position="95"/>
        <end position="113"/>
    </location>
</feature>
<name>A0AAU7UD41_9DEIO</name>
<evidence type="ECO:0000256" key="4">
    <source>
        <dbReference type="ARBA" id="ARBA00023136"/>
    </source>
</evidence>
<dbReference type="InterPro" id="IPR007016">
    <property type="entry name" value="O-antigen_ligase-rel_domated"/>
</dbReference>
<evidence type="ECO:0000256" key="3">
    <source>
        <dbReference type="ARBA" id="ARBA00022989"/>
    </source>
</evidence>
<gene>
    <name evidence="7" type="ORF">ABOD76_08390</name>
</gene>
<feature type="transmembrane region" description="Helical" evidence="5">
    <location>
        <begin position="125"/>
        <end position="147"/>
    </location>
</feature>
<reference evidence="7" key="1">
    <citation type="submission" date="2024-06" db="EMBL/GenBank/DDBJ databases">
        <title>Draft Genome Sequence of Deinococcus sonorensis Type Strain KR-87, a Biofilm Producing Representative of the Genus Deinococcus.</title>
        <authorList>
            <person name="Boren L.S."/>
            <person name="Grosso R.A."/>
            <person name="Hugenberg-Cox A.N."/>
            <person name="Hill J.T.E."/>
            <person name="Albert C.M."/>
            <person name="Tuohy J.M."/>
        </authorList>
    </citation>
    <scope>NUCLEOTIDE SEQUENCE</scope>
    <source>
        <strain evidence="7">KR-87</strain>
    </source>
</reference>
<keyword evidence="3 5" id="KW-1133">Transmembrane helix</keyword>
<dbReference type="RefSeq" id="WP_350244381.1">
    <property type="nucleotide sequence ID" value="NZ_CP158299.1"/>
</dbReference>
<dbReference type="Pfam" id="PF04932">
    <property type="entry name" value="Wzy_C"/>
    <property type="match status" value="1"/>
</dbReference>
<feature type="transmembrane region" description="Helical" evidence="5">
    <location>
        <begin position="159"/>
        <end position="190"/>
    </location>
</feature>
<feature type="transmembrane region" description="Helical" evidence="5">
    <location>
        <begin position="317"/>
        <end position="337"/>
    </location>
</feature>
<dbReference type="EMBL" id="CP158299">
    <property type="protein sequence ID" value="XBV86315.1"/>
    <property type="molecule type" value="Genomic_DNA"/>
</dbReference>
<feature type="transmembrane region" description="Helical" evidence="5">
    <location>
        <begin position="62"/>
        <end position="83"/>
    </location>
</feature>
<protein>
    <submittedName>
        <fullName evidence="7">O-antigen ligase family protein</fullName>
    </submittedName>
</protein>
<feature type="domain" description="O-antigen ligase-related" evidence="6">
    <location>
        <begin position="159"/>
        <end position="323"/>
    </location>
</feature>
<evidence type="ECO:0000256" key="1">
    <source>
        <dbReference type="ARBA" id="ARBA00004141"/>
    </source>
</evidence>
<dbReference type="GO" id="GO:0016020">
    <property type="term" value="C:membrane"/>
    <property type="evidence" value="ECO:0007669"/>
    <property type="project" value="UniProtKB-SubCell"/>
</dbReference>
<keyword evidence="4 5" id="KW-0472">Membrane</keyword>
<feature type="transmembrane region" description="Helical" evidence="5">
    <location>
        <begin position="196"/>
        <end position="214"/>
    </location>
</feature>
<dbReference type="AlphaFoldDB" id="A0AAU7UD41"/>
<evidence type="ECO:0000259" key="6">
    <source>
        <dbReference type="Pfam" id="PF04932"/>
    </source>
</evidence>
<organism evidence="7">
    <name type="scientific">Deinococcus sonorensis KR-87</name>
    <dbReference type="NCBI Taxonomy" id="694439"/>
    <lineage>
        <taxon>Bacteria</taxon>
        <taxon>Thermotogati</taxon>
        <taxon>Deinococcota</taxon>
        <taxon>Deinococci</taxon>
        <taxon>Deinococcales</taxon>
        <taxon>Deinococcaceae</taxon>
        <taxon>Deinococcus</taxon>
    </lineage>
</organism>
<comment type="subcellular location">
    <subcellularLocation>
        <location evidence="1">Membrane</location>
        <topology evidence="1">Multi-pass membrane protein</topology>
    </subcellularLocation>
</comment>
<keyword evidence="7" id="KW-0436">Ligase</keyword>
<proteinExistence type="predicted"/>
<feature type="transmembrane region" description="Helical" evidence="5">
    <location>
        <begin position="390"/>
        <end position="410"/>
    </location>
</feature>
<dbReference type="KEGG" id="dsc:ABOD76_08390"/>
<sequence length="525" mass="55925">MSSRRSAWWLALLPLVPPLSVLGVISWRRVTALPLALRWLLGTAAVLLLLSSVAAARPLPGLVGGVLRVLVVGGLLLTGWQLARPGQEAAERLRPLLWGLLVVWLTALLNTALLEHGAVWRTRLLHPFLPMVWLGIMGGVGLWLAACWRGGVWWLRWPLLLLGFAVMVLSGSRSAVAAGVVGLLAAALVGRVSRNFRLTVLAGLVLLLAGAALLPRLSSTSAAAAHLSQLDLNSRDLYWDEARSIAQRLPWGGSGVLQLGALARTSEENCWQEYVSAALNCPPSVRALKDAAWFQPFRYAIWQAHNVALQSLAESGLVGTAGLFLLLGLVTVAALAGRDPFLIATAVGYAVINLVDNATLLVGMGVADLYWLIAGMALRSLWARPVATGWLWSRASLAGGVLLLASLVPVQLPQLLTPQGGTGVRLLTLSSARGPLSAGRSAVMVGLQVPAGQYRLQLRLCDPDCVVVDRREISSAGGAWWGELSQPPLHTASRLQLLVLPAANTFWSVRPLAQAAWTADPGARP</sequence>
<feature type="transmembrane region" description="Helical" evidence="5">
    <location>
        <begin position="357"/>
        <end position="378"/>
    </location>
</feature>
<dbReference type="GO" id="GO:0016874">
    <property type="term" value="F:ligase activity"/>
    <property type="evidence" value="ECO:0007669"/>
    <property type="project" value="UniProtKB-KW"/>
</dbReference>